<evidence type="ECO:0000256" key="2">
    <source>
        <dbReference type="ARBA" id="ARBA00022737"/>
    </source>
</evidence>
<dbReference type="PANTHER" id="PTHR45632">
    <property type="entry name" value="LD33804P"/>
    <property type="match status" value="1"/>
</dbReference>
<dbReference type="Pfam" id="PF00651">
    <property type="entry name" value="BTB"/>
    <property type="match status" value="1"/>
</dbReference>
<dbReference type="InterPro" id="IPR006652">
    <property type="entry name" value="Kelch_1"/>
</dbReference>
<evidence type="ECO:0000259" key="4">
    <source>
        <dbReference type="PROSITE" id="PS50097"/>
    </source>
</evidence>
<dbReference type="SMART" id="SM00875">
    <property type="entry name" value="BACK"/>
    <property type="match status" value="1"/>
</dbReference>
<dbReference type="Pfam" id="PF01344">
    <property type="entry name" value="Kelch_1"/>
    <property type="match status" value="2"/>
</dbReference>
<dbReference type="Gene3D" id="3.30.710.10">
    <property type="entry name" value="Potassium Channel Kv1.1, Chain A"/>
    <property type="match status" value="1"/>
</dbReference>
<proteinExistence type="predicted"/>
<keyword evidence="2" id="KW-0677">Repeat</keyword>
<dbReference type="SMART" id="SM00225">
    <property type="entry name" value="BTB"/>
    <property type="match status" value="1"/>
</dbReference>
<dbReference type="Gene3D" id="2.120.10.80">
    <property type="entry name" value="Kelch-type beta propeller"/>
    <property type="match status" value="1"/>
</dbReference>
<dbReference type="InterPro" id="IPR017096">
    <property type="entry name" value="BTB-kelch_protein"/>
</dbReference>
<protein>
    <submittedName>
        <fullName evidence="5">Kelch-like protein 24</fullName>
    </submittedName>
</protein>
<reference evidence="5 6" key="1">
    <citation type="journal article" date="2017" name="Nat. Ecol. Evol.">
        <title>Scallop genome provides insights into evolution of bilaterian karyotype and development.</title>
        <authorList>
            <person name="Wang S."/>
            <person name="Zhang J."/>
            <person name="Jiao W."/>
            <person name="Li J."/>
            <person name="Xun X."/>
            <person name="Sun Y."/>
            <person name="Guo X."/>
            <person name="Huan P."/>
            <person name="Dong B."/>
            <person name="Zhang L."/>
            <person name="Hu X."/>
            <person name="Sun X."/>
            <person name="Wang J."/>
            <person name="Zhao C."/>
            <person name="Wang Y."/>
            <person name="Wang D."/>
            <person name="Huang X."/>
            <person name="Wang R."/>
            <person name="Lv J."/>
            <person name="Li Y."/>
            <person name="Zhang Z."/>
            <person name="Liu B."/>
            <person name="Lu W."/>
            <person name="Hui Y."/>
            <person name="Liang J."/>
            <person name="Zhou Z."/>
            <person name="Hou R."/>
            <person name="Li X."/>
            <person name="Liu Y."/>
            <person name="Li H."/>
            <person name="Ning X."/>
            <person name="Lin Y."/>
            <person name="Zhao L."/>
            <person name="Xing Q."/>
            <person name="Dou J."/>
            <person name="Li Y."/>
            <person name="Mao J."/>
            <person name="Guo H."/>
            <person name="Dou H."/>
            <person name="Li T."/>
            <person name="Mu C."/>
            <person name="Jiang W."/>
            <person name="Fu Q."/>
            <person name="Fu X."/>
            <person name="Miao Y."/>
            <person name="Liu J."/>
            <person name="Yu Q."/>
            <person name="Li R."/>
            <person name="Liao H."/>
            <person name="Li X."/>
            <person name="Kong Y."/>
            <person name="Jiang Z."/>
            <person name="Chourrout D."/>
            <person name="Li R."/>
            <person name="Bao Z."/>
        </authorList>
    </citation>
    <scope>NUCLEOTIDE SEQUENCE [LARGE SCALE GENOMIC DNA]</scope>
    <source>
        <strain evidence="5 6">PY_sf001</strain>
    </source>
</reference>
<dbReference type="InterPro" id="IPR015915">
    <property type="entry name" value="Kelch-typ_b-propeller"/>
</dbReference>
<dbReference type="EMBL" id="NEDP02076743">
    <property type="protein sequence ID" value="OWF35065.1"/>
    <property type="molecule type" value="Genomic_DNA"/>
</dbReference>
<dbReference type="InterPro" id="IPR011705">
    <property type="entry name" value="BACK"/>
</dbReference>
<feature type="compositionally biased region" description="Low complexity" evidence="3">
    <location>
        <begin position="1"/>
        <end position="16"/>
    </location>
</feature>
<dbReference type="PANTHER" id="PTHR45632:SF5">
    <property type="entry name" value="KELCH-LIKE PROTEIN 22"/>
    <property type="match status" value="1"/>
</dbReference>
<comment type="caution">
    <text evidence="5">The sequence shown here is derived from an EMBL/GenBank/DDBJ whole genome shotgun (WGS) entry which is preliminary data.</text>
</comment>
<evidence type="ECO:0000313" key="5">
    <source>
        <dbReference type="EMBL" id="OWF35065.1"/>
    </source>
</evidence>
<dbReference type="AlphaFoldDB" id="A0A210PF00"/>
<dbReference type="PROSITE" id="PS50097">
    <property type="entry name" value="BTB"/>
    <property type="match status" value="1"/>
</dbReference>
<dbReference type="SMART" id="SM00612">
    <property type="entry name" value="Kelch"/>
    <property type="match status" value="5"/>
</dbReference>
<organism evidence="5 6">
    <name type="scientific">Mizuhopecten yessoensis</name>
    <name type="common">Japanese scallop</name>
    <name type="synonym">Patinopecten yessoensis</name>
    <dbReference type="NCBI Taxonomy" id="6573"/>
    <lineage>
        <taxon>Eukaryota</taxon>
        <taxon>Metazoa</taxon>
        <taxon>Spiralia</taxon>
        <taxon>Lophotrochozoa</taxon>
        <taxon>Mollusca</taxon>
        <taxon>Bivalvia</taxon>
        <taxon>Autobranchia</taxon>
        <taxon>Pteriomorphia</taxon>
        <taxon>Pectinida</taxon>
        <taxon>Pectinoidea</taxon>
        <taxon>Pectinidae</taxon>
        <taxon>Mizuhopecten</taxon>
    </lineage>
</organism>
<dbReference type="SUPFAM" id="SSF54695">
    <property type="entry name" value="POZ domain"/>
    <property type="match status" value="1"/>
</dbReference>
<keyword evidence="6" id="KW-1185">Reference proteome</keyword>
<dbReference type="Proteomes" id="UP000242188">
    <property type="component" value="Unassembled WGS sequence"/>
</dbReference>
<evidence type="ECO:0000256" key="3">
    <source>
        <dbReference type="SAM" id="MobiDB-lite"/>
    </source>
</evidence>
<dbReference type="PIRSF" id="PIRSF037037">
    <property type="entry name" value="Kelch-like_protein_gigaxonin"/>
    <property type="match status" value="1"/>
</dbReference>
<dbReference type="InterPro" id="IPR000210">
    <property type="entry name" value="BTB/POZ_dom"/>
</dbReference>
<name>A0A210PF00_MIZYE</name>
<dbReference type="SUPFAM" id="SSF117281">
    <property type="entry name" value="Kelch motif"/>
    <property type="match status" value="1"/>
</dbReference>
<feature type="region of interest" description="Disordered" evidence="3">
    <location>
        <begin position="1"/>
        <end position="23"/>
    </location>
</feature>
<dbReference type="Gene3D" id="1.25.40.420">
    <property type="match status" value="1"/>
</dbReference>
<accession>A0A210PF00</accession>
<sequence>MEKSDSVSSLSASDTSMNYASDEHSGSLINNFESFRTEGGYSDVTIRVDGQEFPCHRVILAAGSTYFKCMFSSGMEESFKNTIDLKQIDAHVFENLLHFIYTGRVQITIGIVEELFRQAYLFQVTPLVDLCLKFFKENMNEINCLAALTLGDSHAHQPLYQFAKEYACHHFQSIRQDEDFTKLSMECVVDLLSDRRLQCTSEDEVFESAIKWLDYDQDNEQRKSLRYRILECIKFPLLTQIFLIDVVAKSSHVKQDERGMELYNYAITYHNVYSRRNMLPSFQITPRLSCPVYETAVLLGGRLSDGLSNEVESYNVDTKQFTTLKQLPFKKRNEFAVCAFADNIYVSGGLRSQEFWKYDGVFETWTRGSNMMHARRRHAMTVVDDCIYVLGGFDEYNVLGSIEMWKSLNNCWSEVGCLVHPVENMGYVSYNKKIYLFGGKNSEEIVTDVVQCFDTTTNTTTLLTRTLPASDMCLNGAILNSQIYVVGLEGSFRYTPDSDTWDVLPDLSCARDFVSLAVLDEKLYAFGGRRRGAKDNLYTDIIECFDPEKSSWEICGNTPIPMYSYGCVRIMLHKKIEPDVNTCSGISQVVPHPIQN</sequence>
<keyword evidence="1" id="KW-0880">Kelch repeat</keyword>
<dbReference type="STRING" id="6573.A0A210PF00"/>
<evidence type="ECO:0000313" key="6">
    <source>
        <dbReference type="Proteomes" id="UP000242188"/>
    </source>
</evidence>
<dbReference type="Pfam" id="PF07707">
    <property type="entry name" value="BACK"/>
    <property type="match status" value="1"/>
</dbReference>
<gene>
    <name evidence="5" type="ORF">KP79_PYT26103</name>
</gene>
<dbReference type="InterPro" id="IPR011333">
    <property type="entry name" value="SKP1/BTB/POZ_sf"/>
</dbReference>
<dbReference type="OrthoDB" id="19132at2759"/>
<dbReference type="FunFam" id="1.25.40.420:FF:000001">
    <property type="entry name" value="Kelch-like family member 12"/>
    <property type="match status" value="1"/>
</dbReference>
<feature type="domain" description="BTB" evidence="4">
    <location>
        <begin position="42"/>
        <end position="109"/>
    </location>
</feature>
<evidence type="ECO:0000256" key="1">
    <source>
        <dbReference type="ARBA" id="ARBA00022441"/>
    </source>
</evidence>